<feature type="domain" description="DNA binding HTH" evidence="1">
    <location>
        <begin position="204"/>
        <end position="239"/>
    </location>
</feature>
<proteinExistence type="predicted"/>
<dbReference type="EMBL" id="FPHE01000083">
    <property type="protein sequence ID" value="SFV58257.1"/>
    <property type="molecule type" value="Genomic_DNA"/>
</dbReference>
<dbReference type="Pfam" id="PF02954">
    <property type="entry name" value="HTH_8"/>
    <property type="match status" value="1"/>
</dbReference>
<dbReference type="InterPro" id="IPR009057">
    <property type="entry name" value="Homeodomain-like_sf"/>
</dbReference>
<dbReference type="AlphaFoldDB" id="A0A1W1BXQ7"/>
<dbReference type="GO" id="GO:0043565">
    <property type="term" value="F:sequence-specific DNA binding"/>
    <property type="evidence" value="ECO:0007669"/>
    <property type="project" value="InterPro"/>
</dbReference>
<accession>A0A1W1BXQ7</accession>
<dbReference type="InterPro" id="IPR002197">
    <property type="entry name" value="HTH_Fis"/>
</dbReference>
<gene>
    <name evidence="2" type="ORF">MNB_SV-12-615</name>
</gene>
<organism evidence="2">
    <name type="scientific">hydrothermal vent metagenome</name>
    <dbReference type="NCBI Taxonomy" id="652676"/>
    <lineage>
        <taxon>unclassified sequences</taxon>
        <taxon>metagenomes</taxon>
        <taxon>ecological metagenomes</taxon>
    </lineage>
</organism>
<reference evidence="2" key="1">
    <citation type="submission" date="2016-10" db="EMBL/GenBank/DDBJ databases">
        <authorList>
            <person name="de Groot N.N."/>
        </authorList>
    </citation>
    <scope>NUCLEOTIDE SEQUENCE</scope>
</reference>
<evidence type="ECO:0000313" key="2">
    <source>
        <dbReference type="EMBL" id="SFV58257.1"/>
    </source>
</evidence>
<evidence type="ECO:0000259" key="1">
    <source>
        <dbReference type="Pfam" id="PF02954"/>
    </source>
</evidence>
<dbReference type="Gene3D" id="1.10.10.60">
    <property type="entry name" value="Homeodomain-like"/>
    <property type="match status" value="1"/>
</dbReference>
<sequence length="245" mass="28584">MNKIEFFSYSPEIQRIIKGLTLSKSLFISTIIWGESYTGKLTLVLSLFPKATVVDGKNLGSLKHALESSDEVVIYNFEAIGNIQLLNFKNRRIIAIANYDKLPLSIESHFAFIYNMPPLRERLKDVQYFLEKFSEELKDDLMIKDDIQVDINHLDLRQNFKSLKISLHRELIKKTLSQQDIEEILFDYLYNKIEGKNAYRENLALYEKPLIQAGLKKFKSQLKLSNVLGLNRNTLRKKIHEQNID</sequence>
<dbReference type="SUPFAM" id="SSF46689">
    <property type="entry name" value="Homeodomain-like"/>
    <property type="match status" value="1"/>
</dbReference>
<name>A0A1W1BXQ7_9ZZZZ</name>
<protein>
    <recommendedName>
        <fullName evidence="1">DNA binding HTH domain-containing protein</fullName>
    </recommendedName>
</protein>